<proteinExistence type="predicted"/>
<keyword evidence="3" id="KW-1185">Reference proteome</keyword>
<sequence length="202" mass="22148">MRGAAAGGGGAAVFARDVAFENRERDAKVAPCECFERTMLQMQHIHQRLELMAANSGGANLHEFEGSALSFKKVYMHSVYVINAPQLERVIGQQRGELLMVSPGQLVVQARQGITCGVRQPEARIARIATTCRIGGVRCGETCEIKHIYNSNKRKKEVTPRDMERGPSSARARPAAPQIALSIKGIEYAEQLLGRCPECDIL</sequence>
<evidence type="ECO:0000256" key="1">
    <source>
        <dbReference type="SAM" id="MobiDB-lite"/>
    </source>
</evidence>
<name>A0A4C1UDV2_EUMVA</name>
<reference evidence="2 3" key="1">
    <citation type="journal article" date="2019" name="Commun. Biol.">
        <title>The bagworm genome reveals a unique fibroin gene that provides high tensile strength.</title>
        <authorList>
            <person name="Kono N."/>
            <person name="Nakamura H."/>
            <person name="Ohtoshi R."/>
            <person name="Tomita M."/>
            <person name="Numata K."/>
            <person name="Arakawa K."/>
        </authorList>
    </citation>
    <scope>NUCLEOTIDE SEQUENCE [LARGE SCALE GENOMIC DNA]</scope>
</reference>
<organism evidence="2 3">
    <name type="scientific">Eumeta variegata</name>
    <name type="common">Bagworm moth</name>
    <name type="synonym">Eumeta japonica</name>
    <dbReference type="NCBI Taxonomy" id="151549"/>
    <lineage>
        <taxon>Eukaryota</taxon>
        <taxon>Metazoa</taxon>
        <taxon>Ecdysozoa</taxon>
        <taxon>Arthropoda</taxon>
        <taxon>Hexapoda</taxon>
        <taxon>Insecta</taxon>
        <taxon>Pterygota</taxon>
        <taxon>Neoptera</taxon>
        <taxon>Endopterygota</taxon>
        <taxon>Lepidoptera</taxon>
        <taxon>Glossata</taxon>
        <taxon>Ditrysia</taxon>
        <taxon>Tineoidea</taxon>
        <taxon>Psychidae</taxon>
        <taxon>Oiketicinae</taxon>
        <taxon>Eumeta</taxon>
    </lineage>
</organism>
<accession>A0A4C1UDV2</accession>
<dbReference type="AlphaFoldDB" id="A0A4C1UDV2"/>
<dbReference type="Proteomes" id="UP000299102">
    <property type="component" value="Unassembled WGS sequence"/>
</dbReference>
<dbReference type="EMBL" id="BGZK01000162">
    <property type="protein sequence ID" value="GBP24519.1"/>
    <property type="molecule type" value="Genomic_DNA"/>
</dbReference>
<protein>
    <submittedName>
        <fullName evidence="2">Uncharacterized protein</fullName>
    </submittedName>
</protein>
<gene>
    <name evidence="2" type="ORF">EVAR_20843_1</name>
</gene>
<feature type="region of interest" description="Disordered" evidence="1">
    <location>
        <begin position="154"/>
        <end position="174"/>
    </location>
</feature>
<evidence type="ECO:0000313" key="3">
    <source>
        <dbReference type="Proteomes" id="UP000299102"/>
    </source>
</evidence>
<comment type="caution">
    <text evidence="2">The sequence shown here is derived from an EMBL/GenBank/DDBJ whole genome shotgun (WGS) entry which is preliminary data.</text>
</comment>
<dbReference type="OrthoDB" id="7320468at2759"/>
<evidence type="ECO:0000313" key="2">
    <source>
        <dbReference type="EMBL" id="GBP24519.1"/>
    </source>
</evidence>